<feature type="modified residue" description="4-aspartylphosphate" evidence="8">
    <location>
        <position position="54"/>
    </location>
</feature>
<dbReference type="Pfam" id="PF00072">
    <property type="entry name" value="Response_reg"/>
    <property type="match status" value="1"/>
</dbReference>
<keyword evidence="7" id="KW-0804">Transcription</keyword>
<dbReference type="InterPro" id="IPR020449">
    <property type="entry name" value="Tscrpt_reg_AraC-type_HTH"/>
</dbReference>
<evidence type="ECO:0000256" key="8">
    <source>
        <dbReference type="PROSITE-ProRule" id="PRU00169"/>
    </source>
</evidence>
<sequence length="508" mass="59695">MRKVIVVDDEPRHRKGLANLLRMLRPSYEIFEARNGEEALGIIEVQQVSIVITDIRMPVMDGLKLLQKIGNEKNLKVVILSAYGYFDYAQQAIKLGACDYILKPVDEDKMVEVLHRVEEKMEKEEMERELKNREYLLRQLLKGVLTVTEQSALKSIYKDNAQPGILLLFEFIQLDSEGMKIEIEVYLQKFGATMSFFLDETSNILVVIISKVESNILTDAAFVDMLHQLITKCDITISTSKYYRNIQNNIQRAFEQAHTALQYKFYLGTGKVFFYNENSWFEDRLVIHSHKEDELVRALQNIDKKGAVYIVNEIFQNLIKGTYYQPEILIENTMRTVINVISRFENIITESQYYQLVTFVQTDMRSSDHITLLQNNVHKVLMNTMELLEERFNKKTEILMKECKAYIDQNYMEDLSLEAVANKFYYNSSYFSQFFKKYYGMTFSKYLLNKRMSVAKNLLLETNKKVYKIAQQSGYKDSKYFNRIFKKEVGLSPEQYRKLHIHSNRGKI</sequence>
<proteinExistence type="predicted"/>
<evidence type="ECO:0000256" key="1">
    <source>
        <dbReference type="ARBA" id="ARBA00004496"/>
    </source>
</evidence>
<evidence type="ECO:0000256" key="9">
    <source>
        <dbReference type="SAM" id="Coils"/>
    </source>
</evidence>
<reference evidence="13" key="1">
    <citation type="journal article" date="2019" name="Int. J. Syst. Evol. Microbiol.">
        <title>The Global Catalogue of Microorganisms (GCM) 10K type strain sequencing project: providing services to taxonomists for standard genome sequencing and annotation.</title>
        <authorList>
            <consortium name="The Broad Institute Genomics Platform"/>
            <consortium name="The Broad Institute Genome Sequencing Center for Infectious Disease"/>
            <person name="Wu L."/>
            <person name="Ma J."/>
        </authorList>
    </citation>
    <scope>NUCLEOTIDE SEQUENCE [LARGE SCALE GENOMIC DNA]</scope>
    <source>
        <strain evidence="13">CGMCC 1.12237</strain>
    </source>
</reference>
<dbReference type="Proteomes" id="UP001596147">
    <property type="component" value="Unassembled WGS sequence"/>
</dbReference>
<feature type="domain" description="Response regulatory" evidence="11">
    <location>
        <begin position="3"/>
        <end position="118"/>
    </location>
</feature>
<dbReference type="InterPro" id="IPR018062">
    <property type="entry name" value="HTH_AraC-typ_CS"/>
</dbReference>
<accession>A0ABW0LLJ6</accession>
<dbReference type="SUPFAM" id="SSF52172">
    <property type="entry name" value="CheY-like"/>
    <property type="match status" value="1"/>
</dbReference>
<feature type="domain" description="HTH araC/xylS-type" evidence="10">
    <location>
        <begin position="401"/>
        <end position="499"/>
    </location>
</feature>
<evidence type="ECO:0000256" key="2">
    <source>
        <dbReference type="ARBA" id="ARBA00022490"/>
    </source>
</evidence>
<evidence type="ECO:0000313" key="13">
    <source>
        <dbReference type="Proteomes" id="UP001596147"/>
    </source>
</evidence>
<dbReference type="InterPro" id="IPR018060">
    <property type="entry name" value="HTH_AraC"/>
</dbReference>
<dbReference type="PROSITE" id="PS00041">
    <property type="entry name" value="HTH_ARAC_FAMILY_1"/>
    <property type="match status" value="1"/>
</dbReference>
<dbReference type="PROSITE" id="PS01124">
    <property type="entry name" value="HTH_ARAC_FAMILY_2"/>
    <property type="match status" value="1"/>
</dbReference>
<dbReference type="PANTHER" id="PTHR42713">
    <property type="entry name" value="HISTIDINE KINASE-RELATED"/>
    <property type="match status" value="1"/>
</dbReference>
<protein>
    <submittedName>
        <fullName evidence="12">Response regulator</fullName>
    </submittedName>
</protein>
<dbReference type="InterPro" id="IPR051552">
    <property type="entry name" value="HptR"/>
</dbReference>
<comment type="caution">
    <text evidence="12">The sequence shown here is derived from an EMBL/GenBank/DDBJ whole genome shotgun (WGS) entry which is preliminary data.</text>
</comment>
<dbReference type="CDD" id="cd17536">
    <property type="entry name" value="REC_YesN-like"/>
    <property type="match status" value="1"/>
</dbReference>
<comment type="subcellular location">
    <subcellularLocation>
        <location evidence="1">Cytoplasm</location>
    </subcellularLocation>
</comment>
<dbReference type="Gene3D" id="1.10.10.60">
    <property type="entry name" value="Homeodomain-like"/>
    <property type="match status" value="2"/>
</dbReference>
<keyword evidence="4" id="KW-0902">Two-component regulatory system</keyword>
<keyword evidence="3 8" id="KW-0597">Phosphoprotein</keyword>
<gene>
    <name evidence="12" type="ORF">ACFPM4_15725</name>
</gene>
<dbReference type="SUPFAM" id="SSF46689">
    <property type="entry name" value="Homeodomain-like"/>
    <property type="match status" value="2"/>
</dbReference>
<evidence type="ECO:0000256" key="6">
    <source>
        <dbReference type="ARBA" id="ARBA00023125"/>
    </source>
</evidence>
<dbReference type="RefSeq" id="WP_382353806.1">
    <property type="nucleotide sequence ID" value="NZ_JBHSMC010000021.1"/>
</dbReference>
<keyword evidence="6" id="KW-0238">DNA-binding</keyword>
<keyword evidence="13" id="KW-1185">Reference proteome</keyword>
<feature type="coiled-coil region" evidence="9">
    <location>
        <begin position="107"/>
        <end position="134"/>
    </location>
</feature>
<dbReference type="PANTHER" id="PTHR42713:SF3">
    <property type="entry name" value="TRANSCRIPTIONAL REGULATORY PROTEIN HPTR"/>
    <property type="match status" value="1"/>
</dbReference>
<evidence type="ECO:0000256" key="3">
    <source>
        <dbReference type="ARBA" id="ARBA00022553"/>
    </source>
</evidence>
<evidence type="ECO:0000256" key="5">
    <source>
        <dbReference type="ARBA" id="ARBA00023015"/>
    </source>
</evidence>
<organism evidence="12 13">
    <name type="scientific">Lederbergia graminis</name>
    <dbReference type="NCBI Taxonomy" id="735518"/>
    <lineage>
        <taxon>Bacteria</taxon>
        <taxon>Bacillati</taxon>
        <taxon>Bacillota</taxon>
        <taxon>Bacilli</taxon>
        <taxon>Bacillales</taxon>
        <taxon>Bacillaceae</taxon>
        <taxon>Lederbergia</taxon>
    </lineage>
</organism>
<dbReference type="InterPro" id="IPR009057">
    <property type="entry name" value="Homeodomain-like_sf"/>
</dbReference>
<dbReference type="PRINTS" id="PR00032">
    <property type="entry name" value="HTHARAC"/>
</dbReference>
<dbReference type="PROSITE" id="PS50110">
    <property type="entry name" value="RESPONSE_REGULATORY"/>
    <property type="match status" value="1"/>
</dbReference>
<evidence type="ECO:0000313" key="12">
    <source>
        <dbReference type="EMBL" id="MFC5466181.1"/>
    </source>
</evidence>
<dbReference type="Gene3D" id="3.40.50.2300">
    <property type="match status" value="1"/>
</dbReference>
<dbReference type="Pfam" id="PF12833">
    <property type="entry name" value="HTH_18"/>
    <property type="match status" value="1"/>
</dbReference>
<keyword evidence="2" id="KW-0963">Cytoplasm</keyword>
<dbReference type="EMBL" id="JBHSMC010000021">
    <property type="protein sequence ID" value="MFC5466181.1"/>
    <property type="molecule type" value="Genomic_DNA"/>
</dbReference>
<evidence type="ECO:0000256" key="7">
    <source>
        <dbReference type="ARBA" id="ARBA00023163"/>
    </source>
</evidence>
<evidence type="ECO:0000259" key="11">
    <source>
        <dbReference type="PROSITE" id="PS50110"/>
    </source>
</evidence>
<name>A0ABW0LLJ6_9BACI</name>
<keyword evidence="5" id="KW-0805">Transcription regulation</keyword>
<dbReference type="InterPro" id="IPR001789">
    <property type="entry name" value="Sig_transdc_resp-reg_receiver"/>
</dbReference>
<dbReference type="InterPro" id="IPR011006">
    <property type="entry name" value="CheY-like_superfamily"/>
</dbReference>
<dbReference type="SMART" id="SM00448">
    <property type="entry name" value="REC"/>
    <property type="match status" value="1"/>
</dbReference>
<evidence type="ECO:0000259" key="10">
    <source>
        <dbReference type="PROSITE" id="PS01124"/>
    </source>
</evidence>
<keyword evidence="9" id="KW-0175">Coiled coil</keyword>
<dbReference type="SMART" id="SM00342">
    <property type="entry name" value="HTH_ARAC"/>
    <property type="match status" value="1"/>
</dbReference>
<evidence type="ECO:0000256" key="4">
    <source>
        <dbReference type="ARBA" id="ARBA00023012"/>
    </source>
</evidence>